<name>A0A067PG20_9AGAM</name>
<dbReference type="AlphaFoldDB" id="A0A067PG20"/>
<reference evidence="2" key="1">
    <citation type="journal article" date="2014" name="Proc. Natl. Acad. Sci. U.S.A.">
        <title>Extensive sampling of basidiomycete genomes demonstrates inadequacy of the white-rot/brown-rot paradigm for wood decay fungi.</title>
        <authorList>
            <person name="Riley R."/>
            <person name="Salamov A.A."/>
            <person name="Brown D.W."/>
            <person name="Nagy L.G."/>
            <person name="Floudas D."/>
            <person name="Held B.W."/>
            <person name="Levasseur A."/>
            <person name="Lombard V."/>
            <person name="Morin E."/>
            <person name="Otillar R."/>
            <person name="Lindquist E.A."/>
            <person name="Sun H."/>
            <person name="LaButti K.M."/>
            <person name="Schmutz J."/>
            <person name="Jabbour D."/>
            <person name="Luo H."/>
            <person name="Baker S.E."/>
            <person name="Pisabarro A.G."/>
            <person name="Walton J.D."/>
            <person name="Blanchette R.A."/>
            <person name="Henrissat B."/>
            <person name="Martin F."/>
            <person name="Cullen D."/>
            <person name="Hibbett D.S."/>
            <person name="Grigoriev I.V."/>
        </authorList>
    </citation>
    <scope>NUCLEOTIDE SEQUENCE [LARGE SCALE GENOMIC DNA]</scope>
    <source>
        <strain evidence="2">MUCL 33604</strain>
    </source>
</reference>
<dbReference type="EMBL" id="KL197786">
    <property type="protein sequence ID" value="KDQ49411.1"/>
    <property type="molecule type" value="Genomic_DNA"/>
</dbReference>
<evidence type="ECO:0000313" key="1">
    <source>
        <dbReference type="EMBL" id="KDQ49411.1"/>
    </source>
</evidence>
<sequence length="195" mass="22876">MFTYMPFTDHTSLDKMIIDYETLKVKAGDLRDQVDEAATSFEFEWWYAVAQIIMAQKAIYEVNLRAMIGSSISRCDWDWDGFRALMENVKKQIENFRVRDAGLIDRPESDEERQAIMGLYGPFDKKGLKLLSRADDIKTEEQFDKWAEDITDLQSLPIVFRRRCTCNWELLQDLEASLSEKWKGPKLYKTFSQGE</sequence>
<dbReference type="InParanoid" id="A0A067PG20"/>
<evidence type="ECO:0000313" key="2">
    <source>
        <dbReference type="Proteomes" id="UP000027265"/>
    </source>
</evidence>
<protein>
    <submittedName>
        <fullName evidence="1">Uncharacterized protein</fullName>
    </submittedName>
</protein>
<gene>
    <name evidence="1" type="ORF">JAAARDRAFT_200892</name>
</gene>
<keyword evidence="2" id="KW-1185">Reference proteome</keyword>
<dbReference type="Proteomes" id="UP000027265">
    <property type="component" value="Unassembled WGS sequence"/>
</dbReference>
<dbReference type="HOGENOM" id="CLU_1366422_0_0_1"/>
<organism evidence="1 2">
    <name type="scientific">Jaapia argillacea MUCL 33604</name>
    <dbReference type="NCBI Taxonomy" id="933084"/>
    <lineage>
        <taxon>Eukaryota</taxon>
        <taxon>Fungi</taxon>
        <taxon>Dikarya</taxon>
        <taxon>Basidiomycota</taxon>
        <taxon>Agaricomycotina</taxon>
        <taxon>Agaricomycetes</taxon>
        <taxon>Agaricomycetidae</taxon>
        <taxon>Jaapiales</taxon>
        <taxon>Jaapiaceae</taxon>
        <taxon>Jaapia</taxon>
    </lineage>
</organism>
<accession>A0A067PG20</accession>
<proteinExistence type="predicted"/>